<dbReference type="EMBL" id="RYYU01000001">
    <property type="protein sequence ID" value="RUL59769.1"/>
    <property type="molecule type" value="Genomic_DNA"/>
</dbReference>
<feature type="chain" id="PRO_5019539568" evidence="1">
    <location>
        <begin position="21"/>
        <end position="362"/>
    </location>
</feature>
<evidence type="ECO:0000313" key="3">
    <source>
        <dbReference type="Proteomes" id="UP000278983"/>
    </source>
</evidence>
<comment type="caution">
    <text evidence="2">The sequence shown here is derived from an EMBL/GenBank/DDBJ whole genome shotgun (WGS) entry which is preliminary data.</text>
</comment>
<dbReference type="AlphaFoldDB" id="A0A432LLQ3"/>
<reference evidence="2 3" key="1">
    <citation type="submission" date="2018-12" db="EMBL/GenBank/DDBJ databases">
        <title>Genome sequencing of Prevotella sp. KCOM 3155 (= JS262).</title>
        <authorList>
            <person name="Kook J.-K."/>
            <person name="Park S.-N."/>
            <person name="Lim Y.K."/>
        </authorList>
    </citation>
    <scope>NUCLEOTIDE SEQUENCE [LARGE SCALE GENOMIC DNA]</scope>
    <source>
        <strain evidence="2 3">KCOM 3155</strain>
    </source>
</reference>
<evidence type="ECO:0000313" key="2">
    <source>
        <dbReference type="EMBL" id="RUL59769.1"/>
    </source>
</evidence>
<feature type="signal peptide" evidence="1">
    <location>
        <begin position="1"/>
        <end position="20"/>
    </location>
</feature>
<sequence length="362" mass="39967">MKTNCFVAFALLAIAVNANAQLSKEVNNEGAAELAKPIVKPATTITDKGFTANWEKVEGAEGYSVSVYEKFVIDKADDYKLIDEDFNGITSGSFLSPLGGEENYVNFDDYGYAHSAGWSAYAFPTFVPSMVAGKVYSPYINLQHNNGRYKLILTTYSNNKDTILVESHGKGEKQIVKYEVSISGGGTGKFEKELEFENGCEDLFFSVINITAKPGMGDYLDRVRVIQHLEKGDIFYSLVAIDEKIDAQTPSGEDVTAKKFIDATKYASNDVRELYYTVQAGAYNFKPDENGGTTYHYVQSPKSDMVRVNLADKTSEIVTGINQPSTTMPEISSDIIYNLNGQRIDTPKCGIYIKNGKKIVIK</sequence>
<dbReference type="Proteomes" id="UP000278983">
    <property type="component" value="Unassembled WGS sequence"/>
</dbReference>
<keyword evidence="3" id="KW-1185">Reference proteome</keyword>
<proteinExistence type="predicted"/>
<protein>
    <submittedName>
        <fullName evidence="2">Uncharacterized protein</fullName>
    </submittedName>
</protein>
<dbReference type="RefSeq" id="WP_126678874.1">
    <property type="nucleotide sequence ID" value="NZ_RYYU01000001.1"/>
</dbReference>
<keyword evidence="1" id="KW-0732">Signal</keyword>
<accession>A0A432LLQ3</accession>
<dbReference type="OrthoDB" id="1089790at2"/>
<evidence type="ECO:0000256" key="1">
    <source>
        <dbReference type="SAM" id="SignalP"/>
    </source>
</evidence>
<organism evidence="2 3">
    <name type="scientific">Prevotella koreensis</name>
    <dbReference type="NCBI Taxonomy" id="2490854"/>
    <lineage>
        <taxon>Bacteria</taxon>
        <taxon>Pseudomonadati</taxon>
        <taxon>Bacteroidota</taxon>
        <taxon>Bacteroidia</taxon>
        <taxon>Bacteroidales</taxon>
        <taxon>Prevotellaceae</taxon>
        <taxon>Prevotella</taxon>
    </lineage>
</organism>
<gene>
    <name evidence="2" type="ORF">EHV08_08375</name>
</gene>
<name>A0A432LLQ3_9BACT</name>